<feature type="compositionally biased region" description="Basic and acidic residues" evidence="9">
    <location>
        <begin position="8"/>
        <end position="17"/>
    </location>
</feature>
<evidence type="ECO:0000313" key="11">
    <source>
        <dbReference type="Proteomes" id="UP001293593"/>
    </source>
</evidence>
<evidence type="ECO:0000256" key="7">
    <source>
        <dbReference type="ARBA" id="ARBA00022884"/>
    </source>
</evidence>
<dbReference type="GO" id="GO:0001522">
    <property type="term" value="P:pseudouridine synthesis"/>
    <property type="evidence" value="ECO:0007669"/>
    <property type="project" value="InterPro"/>
</dbReference>
<name>A0AAE1TI71_9FABA</name>
<feature type="compositionally biased region" description="Basic residues" evidence="9">
    <location>
        <begin position="609"/>
        <end position="618"/>
    </location>
</feature>
<dbReference type="PANTHER" id="PTHR31633">
    <property type="entry name" value="H/ACA RIBONUCLEOPROTEIN COMPLEX NON-CORE SUBUNIT NAF1"/>
    <property type="match status" value="1"/>
</dbReference>
<keyword evidence="5" id="KW-0698">rRNA processing</keyword>
<reference evidence="10" key="1">
    <citation type="submission" date="2023-10" db="EMBL/GenBank/DDBJ databases">
        <title>Chromosome-level genome of the transformable northern wattle, Acacia crassicarpa.</title>
        <authorList>
            <person name="Massaro I."/>
            <person name="Sinha N.R."/>
            <person name="Poethig S."/>
            <person name="Leichty A.R."/>
        </authorList>
    </citation>
    <scope>NUCLEOTIDE SEQUENCE</scope>
    <source>
        <strain evidence="10">Acra3RX</strain>
        <tissue evidence="10">Leaf</tissue>
    </source>
</reference>
<feature type="region of interest" description="Disordered" evidence="9">
    <location>
        <begin position="583"/>
        <end position="630"/>
    </location>
</feature>
<keyword evidence="11" id="KW-1185">Reference proteome</keyword>
<keyword evidence="6" id="KW-0597">Phosphoprotein</keyword>
<accession>A0AAE1TI71</accession>
<dbReference type="GO" id="GO:0005732">
    <property type="term" value="C:sno(s)RNA-containing ribonucleoprotein complex"/>
    <property type="evidence" value="ECO:0007669"/>
    <property type="project" value="InterPro"/>
</dbReference>
<dbReference type="EMBL" id="JAWXYG010000001">
    <property type="protein sequence ID" value="KAK4286188.1"/>
    <property type="molecule type" value="Genomic_DNA"/>
</dbReference>
<dbReference type="Pfam" id="PF04410">
    <property type="entry name" value="Gar1"/>
    <property type="match status" value="1"/>
</dbReference>
<dbReference type="InterPro" id="IPR007504">
    <property type="entry name" value="H/ACA_rnp_Gar1/Naf1"/>
</dbReference>
<evidence type="ECO:0000256" key="4">
    <source>
        <dbReference type="ARBA" id="ARBA00022517"/>
    </source>
</evidence>
<feature type="region of interest" description="Disordered" evidence="9">
    <location>
        <begin position="1"/>
        <end position="24"/>
    </location>
</feature>
<comment type="caution">
    <text evidence="10">The sequence shown here is derived from an EMBL/GenBank/DDBJ whole genome shotgun (WGS) entry which is preliminary data.</text>
</comment>
<gene>
    <name evidence="10" type="ORF">QN277_002780</name>
</gene>
<evidence type="ECO:0000313" key="10">
    <source>
        <dbReference type="EMBL" id="KAK4286188.1"/>
    </source>
</evidence>
<evidence type="ECO:0000256" key="8">
    <source>
        <dbReference type="ARBA" id="ARBA00023242"/>
    </source>
</evidence>
<dbReference type="InterPro" id="IPR040309">
    <property type="entry name" value="Naf1"/>
</dbReference>
<evidence type="ECO:0000256" key="6">
    <source>
        <dbReference type="ARBA" id="ARBA00022553"/>
    </source>
</evidence>
<keyword evidence="4" id="KW-0690">Ribosome biogenesis</keyword>
<dbReference type="Proteomes" id="UP001293593">
    <property type="component" value="Unassembled WGS sequence"/>
</dbReference>
<dbReference type="GO" id="GO:0000493">
    <property type="term" value="P:box H/ACA snoRNP assembly"/>
    <property type="evidence" value="ECO:0007669"/>
    <property type="project" value="InterPro"/>
</dbReference>
<dbReference type="FunFam" id="2.40.10.230:FF:000002">
    <property type="entry name" value="H/ACA ribonucleoprotein complex non-core subunit NAF1"/>
    <property type="match status" value="1"/>
</dbReference>
<feature type="compositionally biased region" description="Acidic residues" evidence="9">
    <location>
        <begin position="225"/>
        <end position="234"/>
    </location>
</feature>
<keyword evidence="8" id="KW-0539">Nucleus</keyword>
<evidence type="ECO:0000256" key="9">
    <source>
        <dbReference type="SAM" id="MobiDB-lite"/>
    </source>
</evidence>
<comment type="subcellular location">
    <subcellularLocation>
        <location evidence="1">Nucleus</location>
    </subcellularLocation>
</comment>
<protein>
    <recommendedName>
        <fullName evidence="3">H/ACA ribonucleoprotein complex non-core subunit NAF1</fullName>
    </recommendedName>
</protein>
<feature type="region of interest" description="Disordered" evidence="9">
    <location>
        <begin position="224"/>
        <end position="244"/>
    </location>
</feature>
<dbReference type="GO" id="GO:0003723">
    <property type="term" value="F:RNA binding"/>
    <property type="evidence" value="ECO:0007669"/>
    <property type="project" value="UniProtKB-KW"/>
</dbReference>
<feature type="compositionally biased region" description="Basic and acidic residues" evidence="9">
    <location>
        <begin position="168"/>
        <end position="179"/>
    </location>
</feature>
<dbReference type="GO" id="GO:0006364">
    <property type="term" value="P:rRNA processing"/>
    <property type="evidence" value="ECO:0007669"/>
    <property type="project" value="UniProtKB-KW"/>
</dbReference>
<proteinExistence type="inferred from homology"/>
<sequence length="630" mass="68491">MAWFAEDNEVKNSKDPFETLDPPPPDFSFADSLLDFDSIQHWFDAGSSADMPPLHDNTTKFTHSDPSIHMIAPTVLPRFDPIEALQRDQSVNLSDNIEEGIGKISLAGGSEKPLGTGGNAAQCQILVVEGESSESETSSTSSSSSPSSTSSASSCSSDSVGLGDDDNEERKHPDNKGEFISEELEEGEIRDSDDVRELATKTAAVNNEEEEQDVEKMVSWSDINGADEDEDDDASAGPIRSKSELEVLPPVPQVAVTLEPHHQMLPVGVVTSIMGAKVIVEGLEKHDPLDEGSILWMSETRTPLGFVDEVFGPVRNPYYVVRYNSENEVPTGIHQGALISFVPAFANLVLNKKDLYKKGYDASGVNDEEVTDELEFSDDEKEAEHRRMQKLTKRGINDQNPRNRKANRKKVPLNARSMLAMPSLNQGSCPTLPGIGHGHDATSIVAPPFPFPPTSLNPHTASNGIQTSVFPLPHPQPAPPPYGLLTNGTSGFSQNAWNSHQFPAPEIAFQHQFNSCQGSPSTNMFGGVLQPNVFAQPPYAPGLVDQNQMTSGTSSLSHSLRFPPPNCSEEQSILYNQMQFQGSHNLRPGTASGNSHVSGQFHPGSSAFRGRKTPHRGGSRNWRPIKFYGT</sequence>
<dbReference type="InterPro" id="IPR038664">
    <property type="entry name" value="Gar1/Naf1_Cbf5-bd_sf"/>
</dbReference>
<comment type="similarity">
    <text evidence="2">Belongs to the NAF1 family.</text>
</comment>
<feature type="compositionally biased region" description="Low complexity" evidence="9">
    <location>
        <begin position="135"/>
        <end position="159"/>
    </location>
</feature>
<organism evidence="10 11">
    <name type="scientific">Acacia crassicarpa</name>
    <name type="common">northern wattle</name>
    <dbReference type="NCBI Taxonomy" id="499986"/>
    <lineage>
        <taxon>Eukaryota</taxon>
        <taxon>Viridiplantae</taxon>
        <taxon>Streptophyta</taxon>
        <taxon>Embryophyta</taxon>
        <taxon>Tracheophyta</taxon>
        <taxon>Spermatophyta</taxon>
        <taxon>Magnoliopsida</taxon>
        <taxon>eudicotyledons</taxon>
        <taxon>Gunneridae</taxon>
        <taxon>Pentapetalae</taxon>
        <taxon>rosids</taxon>
        <taxon>fabids</taxon>
        <taxon>Fabales</taxon>
        <taxon>Fabaceae</taxon>
        <taxon>Caesalpinioideae</taxon>
        <taxon>mimosoid clade</taxon>
        <taxon>Acacieae</taxon>
        <taxon>Acacia</taxon>
    </lineage>
</organism>
<evidence type="ECO:0000256" key="2">
    <source>
        <dbReference type="ARBA" id="ARBA00009801"/>
    </source>
</evidence>
<dbReference type="GO" id="GO:0005634">
    <property type="term" value="C:nucleus"/>
    <property type="evidence" value="ECO:0007669"/>
    <property type="project" value="UniProtKB-SubCell"/>
</dbReference>
<dbReference type="PANTHER" id="PTHR31633:SF1">
    <property type="entry name" value="H_ACA RIBONUCLEOPROTEIN COMPLEX NON-CORE SUBUNIT NAF1"/>
    <property type="match status" value="1"/>
</dbReference>
<evidence type="ECO:0000256" key="1">
    <source>
        <dbReference type="ARBA" id="ARBA00004123"/>
    </source>
</evidence>
<keyword evidence="7" id="KW-0694">RNA-binding</keyword>
<dbReference type="Gene3D" id="2.40.10.230">
    <property type="entry name" value="Probable tRNA pseudouridine synthase domain"/>
    <property type="match status" value="1"/>
</dbReference>
<dbReference type="AlphaFoldDB" id="A0AAE1TI71"/>
<dbReference type="SUPFAM" id="SSF50447">
    <property type="entry name" value="Translation proteins"/>
    <property type="match status" value="1"/>
</dbReference>
<evidence type="ECO:0000256" key="3">
    <source>
        <dbReference type="ARBA" id="ARBA00021438"/>
    </source>
</evidence>
<feature type="region of interest" description="Disordered" evidence="9">
    <location>
        <begin position="129"/>
        <end position="195"/>
    </location>
</feature>
<dbReference type="InterPro" id="IPR009000">
    <property type="entry name" value="Transl_B-barrel_sf"/>
</dbReference>
<evidence type="ECO:0000256" key="5">
    <source>
        <dbReference type="ARBA" id="ARBA00022552"/>
    </source>
</evidence>